<reference evidence="5 6" key="1">
    <citation type="journal article" date="2019" name="Int. J. Syst. Evol. Microbiol.">
        <title>The Global Catalogue of Microorganisms (GCM) 10K type strain sequencing project: providing services to taxonomists for standard genome sequencing and annotation.</title>
        <authorList>
            <consortium name="The Broad Institute Genomics Platform"/>
            <consortium name="The Broad Institute Genome Sequencing Center for Infectious Disease"/>
            <person name="Wu L."/>
            <person name="Ma J."/>
        </authorList>
    </citation>
    <scope>NUCLEOTIDE SEQUENCE [LARGE SCALE GENOMIC DNA]</scope>
    <source>
        <strain evidence="5 6">JCM 14330</strain>
    </source>
</reference>
<keyword evidence="6" id="KW-1185">Reference proteome</keyword>
<evidence type="ECO:0000313" key="6">
    <source>
        <dbReference type="Proteomes" id="UP001501706"/>
    </source>
</evidence>
<evidence type="ECO:0000256" key="1">
    <source>
        <dbReference type="ARBA" id="ARBA00010088"/>
    </source>
</evidence>
<dbReference type="EMBL" id="BAAAEN010000028">
    <property type="protein sequence ID" value="GAA0526957.1"/>
    <property type="molecule type" value="Genomic_DNA"/>
</dbReference>
<feature type="domain" description="AB hydrolase-1" evidence="3">
    <location>
        <begin position="98"/>
        <end position="286"/>
    </location>
</feature>
<dbReference type="Proteomes" id="UP001501706">
    <property type="component" value="Unassembled WGS sequence"/>
</dbReference>
<dbReference type="PANTHER" id="PTHR43248:SF25">
    <property type="entry name" value="AB HYDROLASE-1 DOMAIN-CONTAINING PROTEIN-RELATED"/>
    <property type="match status" value="1"/>
</dbReference>
<dbReference type="SUPFAM" id="SSF53474">
    <property type="entry name" value="alpha/beta-Hydrolases"/>
    <property type="match status" value="1"/>
</dbReference>
<feature type="domain" description="Peptidase S33 tripeptidyl aminopeptidase-like C-terminal" evidence="4">
    <location>
        <begin position="450"/>
        <end position="542"/>
    </location>
</feature>
<protein>
    <submittedName>
        <fullName evidence="5">Alpha/beta hydrolase</fullName>
    </submittedName>
</protein>
<dbReference type="Gene3D" id="3.40.50.1820">
    <property type="entry name" value="alpha/beta hydrolase"/>
    <property type="match status" value="1"/>
</dbReference>
<gene>
    <name evidence="5" type="ORF">GCM10009097_50640</name>
</gene>
<dbReference type="Pfam" id="PF08386">
    <property type="entry name" value="Abhydrolase_4"/>
    <property type="match status" value="1"/>
</dbReference>
<evidence type="ECO:0000256" key="2">
    <source>
        <dbReference type="ARBA" id="ARBA00022801"/>
    </source>
</evidence>
<dbReference type="RefSeq" id="WP_087838236.1">
    <property type="nucleotide sequence ID" value="NZ_BAAAEN010000028.1"/>
</dbReference>
<dbReference type="Pfam" id="PF00561">
    <property type="entry name" value="Abhydrolase_1"/>
    <property type="match status" value="1"/>
</dbReference>
<comment type="similarity">
    <text evidence="1">Belongs to the peptidase S33 family.</text>
</comment>
<dbReference type="InterPro" id="IPR000073">
    <property type="entry name" value="AB_hydrolase_1"/>
</dbReference>
<evidence type="ECO:0000259" key="3">
    <source>
        <dbReference type="Pfam" id="PF00561"/>
    </source>
</evidence>
<proteinExistence type="inferred from homology"/>
<dbReference type="InterPro" id="IPR013595">
    <property type="entry name" value="Pept_S33_TAP-like_C"/>
</dbReference>
<dbReference type="InterPro" id="IPR029058">
    <property type="entry name" value="AB_hydrolase_fold"/>
</dbReference>
<keyword evidence="2 5" id="KW-0378">Hydrolase</keyword>
<sequence>MAAGLAAAVLAALGACGGDGAVPPPVDPLQPYRDQVVNWQACDPETLGGESPAYITLRDRLSCATIRVPLDYSNPTKGDAVVAVSRVAAGEPTQRLGAILVNPGGPGGDGLGWSLNLAALWGNASASTTTGQQLRTIVQRYDMIGFSPRGVGASSRMYCGTSGMLRPEHHSSDRSEANVAAMLFNANALGDACLRNPLVKYINTDATVRDMDLIRELLGDAKFNYVGISYGTWLGAWYASLFPERVGRMVLDSSMDVTGNIDVNVVMQPMAMQRVLDEFIAPFAARHPDRFGIGTNAAEIANVYRTLPEPMRVAFGQQASLHAILSKTHRVAKGAQLIAAARGMNQILTDNPDDIRNFTVLDAKLMDYEFVPDSFGDDAEVRGLAQAMLQPYLLAYEPTASPVELSTFNSVFNTVVCNDTVATSTDPQYWVKLGNEMAARYPYEGGSVTRSLCATWGGPSVAKPPLSRAGSSAPILMLQSEFDAQTATEGARRSFDQLPQAHLVLVTGAYSHGVVPESNACVDATIGTYFANGVVPGRSSTCAEPPLPYEGTADATRMAKTSAGETDAAAQAREALRQSLDAIAHSGARF</sequence>
<evidence type="ECO:0000313" key="5">
    <source>
        <dbReference type="EMBL" id="GAA0526957.1"/>
    </source>
</evidence>
<dbReference type="InterPro" id="IPR051601">
    <property type="entry name" value="Serine_prot/Carboxylest_S33"/>
</dbReference>
<evidence type="ECO:0000259" key="4">
    <source>
        <dbReference type="Pfam" id="PF08386"/>
    </source>
</evidence>
<dbReference type="GO" id="GO:0016787">
    <property type="term" value="F:hydrolase activity"/>
    <property type="evidence" value="ECO:0007669"/>
    <property type="project" value="UniProtKB-KW"/>
</dbReference>
<dbReference type="PANTHER" id="PTHR43248">
    <property type="entry name" value="2-SUCCINYL-6-HYDROXY-2,4-CYCLOHEXADIENE-1-CARBOXYLATE SYNTHASE"/>
    <property type="match status" value="1"/>
</dbReference>
<name>A0ABN1CV38_9BURK</name>
<organism evidence="5 6">
    <name type="scientific">Pigmentiphaga daeguensis</name>
    <dbReference type="NCBI Taxonomy" id="414049"/>
    <lineage>
        <taxon>Bacteria</taxon>
        <taxon>Pseudomonadati</taxon>
        <taxon>Pseudomonadota</taxon>
        <taxon>Betaproteobacteria</taxon>
        <taxon>Burkholderiales</taxon>
        <taxon>Alcaligenaceae</taxon>
        <taxon>Pigmentiphaga</taxon>
    </lineage>
</organism>
<comment type="caution">
    <text evidence="5">The sequence shown here is derived from an EMBL/GenBank/DDBJ whole genome shotgun (WGS) entry which is preliminary data.</text>
</comment>
<accession>A0ABN1CV38</accession>